<feature type="region of interest" description="Disordered" evidence="1">
    <location>
        <begin position="50"/>
        <end position="89"/>
    </location>
</feature>
<name>A0A0A3XYI0_BRAJP</name>
<dbReference type="Proteomes" id="UP000030377">
    <property type="component" value="Unassembled WGS sequence"/>
</dbReference>
<evidence type="ECO:0000313" key="3">
    <source>
        <dbReference type="EMBL" id="KGT78226.1"/>
    </source>
</evidence>
<dbReference type="EMBL" id="JRPN01000015">
    <property type="protein sequence ID" value="KGT78226.1"/>
    <property type="molecule type" value="Genomic_DNA"/>
</dbReference>
<sequence>MSHRSNQTRSIRSAFAGLLLIGLLSPAHASGRNSSLDALPDLPARATERFASAEPTSRLPWLAPVGHRQPSRADAPHSDALSAWEREQQQRDQMLDRKLIICRGC</sequence>
<evidence type="ECO:0000256" key="2">
    <source>
        <dbReference type="SAM" id="SignalP"/>
    </source>
</evidence>
<accession>A0A0A3XYI0</accession>
<comment type="caution">
    <text evidence="3">The sequence shown here is derived from an EMBL/GenBank/DDBJ whole genome shotgun (WGS) entry which is preliminary data.</text>
</comment>
<keyword evidence="2" id="KW-0732">Signal</keyword>
<evidence type="ECO:0000256" key="1">
    <source>
        <dbReference type="SAM" id="MobiDB-lite"/>
    </source>
</evidence>
<organism evidence="3 4">
    <name type="scientific">Bradyrhizobium japonicum</name>
    <dbReference type="NCBI Taxonomy" id="375"/>
    <lineage>
        <taxon>Bacteria</taxon>
        <taxon>Pseudomonadati</taxon>
        <taxon>Pseudomonadota</taxon>
        <taxon>Alphaproteobacteria</taxon>
        <taxon>Hyphomicrobiales</taxon>
        <taxon>Nitrobacteraceae</taxon>
        <taxon>Bradyrhizobium</taxon>
    </lineage>
</organism>
<gene>
    <name evidence="3" type="ORF">MA20_19090</name>
</gene>
<feature type="signal peptide" evidence="2">
    <location>
        <begin position="1"/>
        <end position="29"/>
    </location>
</feature>
<proteinExistence type="predicted"/>
<reference evidence="3 4" key="1">
    <citation type="submission" date="2014-09" db="EMBL/GenBank/DDBJ databases">
        <title>Draft genome of Bradyrhizobium japonicum Is-34.</title>
        <authorList>
            <person name="Tsurumaru H."/>
            <person name="Yamakawa T."/>
            <person name="Hashimoto S."/>
            <person name="Okizaki K."/>
            <person name="Kanesaki Y."/>
            <person name="Yoshikawa H."/>
            <person name="Yajima S."/>
        </authorList>
    </citation>
    <scope>NUCLEOTIDE SEQUENCE [LARGE SCALE GENOMIC DNA]</scope>
    <source>
        <strain evidence="3 4">Is-34</strain>
    </source>
</reference>
<protein>
    <submittedName>
        <fullName evidence="3">Uncharacterized protein</fullName>
    </submittedName>
</protein>
<dbReference type="AlphaFoldDB" id="A0A0A3XYI0"/>
<feature type="chain" id="PRO_5002004717" evidence="2">
    <location>
        <begin position="30"/>
        <end position="105"/>
    </location>
</feature>
<evidence type="ECO:0000313" key="4">
    <source>
        <dbReference type="Proteomes" id="UP000030377"/>
    </source>
</evidence>
<dbReference type="RefSeq" id="WP_041956330.1">
    <property type="nucleotide sequence ID" value="NZ_CP081350.1"/>
</dbReference>